<dbReference type="AlphaFoldDB" id="A0A3R8RSG4"/>
<name>A0A3R8RSG4_9MICO</name>
<dbReference type="PANTHER" id="PTHR12126">
    <property type="entry name" value="NADH-UBIQUINONE OXIDOREDUCTASE 39 KDA SUBUNIT-RELATED"/>
    <property type="match status" value="1"/>
</dbReference>
<gene>
    <name evidence="3" type="ORF">DS079_04030</name>
</gene>
<reference evidence="3 4" key="1">
    <citation type="submission" date="2018-07" db="EMBL/GenBank/DDBJ databases">
        <title>Brachybacteriurn paraconglorneratum KCTC 9916.</title>
        <authorList>
            <person name="Li Y."/>
        </authorList>
    </citation>
    <scope>NUCLEOTIDE SEQUENCE [LARGE SCALE GENOMIC DNA]</scope>
    <source>
        <strain evidence="3 4">KCTC 9916</strain>
    </source>
</reference>
<comment type="caution">
    <text evidence="3">The sequence shown here is derived from an EMBL/GenBank/DDBJ whole genome shotgun (WGS) entry which is preliminary data.</text>
</comment>
<dbReference type="GeneID" id="78120199"/>
<dbReference type="GO" id="GO:0044877">
    <property type="term" value="F:protein-containing complex binding"/>
    <property type="evidence" value="ECO:0007669"/>
    <property type="project" value="TreeGrafter"/>
</dbReference>
<dbReference type="EMBL" id="QOCI01000001">
    <property type="protein sequence ID" value="RRR20561.1"/>
    <property type="molecule type" value="Genomic_DNA"/>
</dbReference>
<dbReference type="InterPro" id="IPR051207">
    <property type="entry name" value="ComplexI_NDUFA9_subunit"/>
</dbReference>
<evidence type="ECO:0000313" key="4">
    <source>
        <dbReference type="Proteomes" id="UP000274327"/>
    </source>
</evidence>
<dbReference type="Proteomes" id="UP000274327">
    <property type="component" value="Unassembled WGS sequence"/>
</dbReference>
<proteinExistence type="predicted"/>
<feature type="region of interest" description="Disordered" evidence="1">
    <location>
        <begin position="304"/>
        <end position="332"/>
    </location>
</feature>
<dbReference type="PANTHER" id="PTHR12126:SF11">
    <property type="entry name" value="NADH DEHYDROGENASE [UBIQUINONE] 1 ALPHA SUBCOMPLEX SUBUNIT 9, MITOCHONDRIAL"/>
    <property type="match status" value="1"/>
</dbReference>
<feature type="domain" description="NAD(P)-binding" evidence="2">
    <location>
        <begin position="7"/>
        <end position="151"/>
    </location>
</feature>
<evidence type="ECO:0000259" key="2">
    <source>
        <dbReference type="Pfam" id="PF13460"/>
    </source>
</evidence>
<dbReference type="Pfam" id="PF13460">
    <property type="entry name" value="NAD_binding_10"/>
    <property type="match status" value="1"/>
</dbReference>
<evidence type="ECO:0000313" key="3">
    <source>
        <dbReference type="EMBL" id="RRR20561.1"/>
    </source>
</evidence>
<dbReference type="Gene3D" id="3.40.50.720">
    <property type="entry name" value="NAD(P)-binding Rossmann-like Domain"/>
    <property type="match status" value="1"/>
</dbReference>
<sequence length="342" mass="36988">MRVLVIGAGGYVGSRLIPALLEDGHQVVAGARNLHKLDAFWWSDTVDRVELDATEDDSVRAAIAADPALEAVVYLVHGMGGEDFREVDRAAARRVRAAVDASEVKTLVYLSGIIPDIPREELSEHLASRLEVEEELSAARCRFVGLRAAVVLGAASTSFELMTQLAHRLPVTVFPDWMDHLVEPIGVVDAVAAIRAAVTTESAHGVYDIGGGEVIAYPQLVQKVLELTDQERPGFSVPVMPQALVTAVGSWLSDIPAPTVTALMESLREDMVARDERWLSELLPDGHAARVTIDEALRRSLAAPDVSRSPRDRDPLAVMPGDPSWATNGEGQERVLEFKQGG</sequence>
<organism evidence="3 4">
    <name type="scientific">Brachybacterium paraconglomeratum</name>
    <dbReference type="NCBI Taxonomy" id="173362"/>
    <lineage>
        <taxon>Bacteria</taxon>
        <taxon>Bacillati</taxon>
        <taxon>Actinomycetota</taxon>
        <taxon>Actinomycetes</taxon>
        <taxon>Micrococcales</taxon>
        <taxon>Dermabacteraceae</taxon>
        <taxon>Brachybacterium</taxon>
    </lineage>
</organism>
<keyword evidence="4" id="KW-1185">Reference proteome</keyword>
<accession>A0A3R8RSG4</accession>
<dbReference type="InterPro" id="IPR016040">
    <property type="entry name" value="NAD(P)-bd_dom"/>
</dbReference>
<dbReference type="InterPro" id="IPR036291">
    <property type="entry name" value="NAD(P)-bd_dom_sf"/>
</dbReference>
<protein>
    <submittedName>
        <fullName evidence="3">Epimerase</fullName>
    </submittedName>
</protein>
<dbReference type="SUPFAM" id="SSF51735">
    <property type="entry name" value="NAD(P)-binding Rossmann-fold domains"/>
    <property type="match status" value="1"/>
</dbReference>
<dbReference type="RefSeq" id="WP_126985023.1">
    <property type="nucleotide sequence ID" value="NZ_ML133851.1"/>
</dbReference>
<evidence type="ECO:0000256" key="1">
    <source>
        <dbReference type="SAM" id="MobiDB-lite"/>
    </source>
</evidence>